<accession>A0AAR5P492</accession>
<protein>
    <submittedName>
        <fullName evidence="1">Uncharacterized protein</fullName>
    </submittedName>
</protein>
<organism evidence="1 2">
    <name type="scientific">Dendroctonus ponderosae</name>
    <name type="common">Mountain pine beetle</name>
    <dbReference type="NCBI Taxonomy" id="77166"/>
    <lineage>
        <taxon>Eukaryota</taxon>
        <taxon>Metazoa</taxon>
        <taxon>Ecdysozoa</taxon>
        <taxon>Arthropoda</taxon>
        <taxon>Hexapoda</taxon>
        <taxon>Insecta</taxon>
        <taxon>Pterygota</taxon>
        <taxon>Neoptera</taxon>
        <taxon>Endopterygota</taxon>
        <taxon>Coleoptera</taxon>
        <taxon>Polyphaga</taxon>
        <taxon>Cucujiformia</taxon>
        <taxon>Curculionidae</taxon>
        <taxon>Scolytinae</taxon>
        <taxon>Dendroctonus</taxon>
    </lineage>
</organism>
<proteinExistence type="predicted"/>
<keyword evidence="2" id="KW-1185">Reference proteome</keyword>
<reference evidence="2" key="1">
    <citation type="journal article" date="2013" name="Genome Biol.">
        <title>Draft genome of the mountain pine beetle, Dendroctonus ponderosae Hopkins, a major forest pest.</title>
        <authorList>
            <person name="Keeling C.I."/>
            <person name="Yuen M.M."/>
            <person name="Liao N.Y."/>
            <person name="Docking T.R."/>
            <person name="Chan S.K."/>
            <person name="Taylor G.A."/>
            <person name="Palmquist D.L."/>
            <person name="Jackman S.D."/>
            <person name="Nguyen A."/>
            <person name="Li M."/>
            <person name="Henderson H."/>
            <person name="Janes J.K."/>
            <person name="Zhao Y."/>
            <person name="Pandoh P."/>
            <person name="Moore R."/>
            <person name="Sperling F.A."/>
            <person name="Huber D.P."/>
            <person name="Birol I."/>
            <person name="Jones S.J."/>
            <person name="Bohlmann J."/>
        </authorList>
    </citation>
    <scope>NUCLEOTIDE SEQUENCE</scope>
</reference>
<sequence>MPTIVPPQSPVTFNWESVRGDLAGARLEFTKDPPTVWRFSYFPDFLGFRSKIVQRIVGILYVPDQHMSIDGSQFNQGASSAPTNSYLYYIMGPLAGSSGPKDGVVVGVGTAEFCASIRDMLRSINPSVEMLITQGDLDAFVPGSAVVRFETIGADHPFCFSTKEEQMFRILEDQSYSQSTRLCTALLAMFPYIREELSKRMEIVEDHHSPEEDQTTITFMGSGHGALDPGKRLTLLAIYLLAPAYSRRERLHEQISRRAQAASIPNQMPFYDAAKTDDLINAIQWKVGSMIALVDDVLAMIICRTIDGMTNPDAKIHELASASDLVRSGAIQPLAGALLDQARLVYTNYHSTSIHFILPVFELVKESLGENYVTLQSEMTHFATIREVVANSPYMGLRSQLPDQYHIKNNAKLAYLGLLYHQGSLATEEEKASFKEYNVAGIREHISSSADRIMVENIVRVLPEHSTTALATLIQHIPLDRGQLLMSGKAKETQLEVLEILRSRPNRGPWAEEQIEAENSAYAKQLIETGVNMMKNRLNEQFEIRRSMADNLVDPMERRAKIDEAIRWRASILAMFNELAPWTDALPAATRMGQEAIKQESIKRFTTIMQKISGTSDMETDS</sequence>
<name>A0AAR5P492_DENPD</name>
<dbReference type="AlphaFoldDB" id="A0AAR5P492"/>
<evidence type="ECO:0000313" key="1">
    <source>
        <dbReference type="EnsemblMetazoa" id="XP_019755411.1"/>
    </source>
</evidence>
<dbReference type="EnsemblMetazoa" id="XM_019899852.1">
    <property type="protein sequence ID" value="XP_019755411.1"/>
    <property type="gene ID" value="LOC109534255"/>
</dbReference>
<dbReference type="Proteomes" id="UP000019118">
    <property type="component" value="Unassembled WGS sequence"/>
</dbReference>
<reference evidence="1" key="2">
    <citation type="submission" date="2024-08" db="UniProtKB">
        <authorList>
            <consortium name="EnsemblMetazoa"/>
        </authorList>
    </citation>
    <scope>IDENTIFICATION</scope>
</reference>
<evidence type="ECO:0000313" key="2">
    <source>
        <dbReference type="Proteomes" id="UP000019118"/>
    </source>
</evidence>